<evidence type="ECO:0000313" key="3">
    <source>
        <dbReference type="Proteomes" id="UP000001973"/>
    </source>
</evidence>
<gene>
    <name evidence="2" type="ordered locus">SCO3354</name>
    <name evidence="2" type="ORF">SCE94.05</name>
</gene>
<organism evidence="2 3">
    <name type="scientific">Streptomyces coelicolor (strain ATCC BAA-471 / A3(2) / M145)</name>
    <dbReference type="NCBI Taxonomy" id="100226"/>
    <lineage>
        <taxon>Bacteria</taxon>
        <taxon>Bacillati</taxon>
        <taxon>Actinomycetota</taxon>
        <taxon>Actinomycetes</taxon>
        <taxon>Kitasatosporales</taxon>
        <taxon>Streptomycetaceae</taxon>
        <taxon>Streptomyces</taxon>
        <taxon>Streptomyces albidoflavus group</taxon>
    </lineage>
</organism>
<accession>Q9X8L8</accession>
<proteinExistence type="predicted"/>
<dbReference type="HOGENOM" id="CLU_1894945_0_0_11"/>
<sequence length="134" mass="13690">MQLGRLDPAGSASSAPTPVTAPPPPPPALPDPADPPPDSPPPDPEPFPALPPPEPDPEPEPLESPLPDSSRPPGAWLIAGPDPEGPGVIDGAGFLPLAPSSRPLPPSPPPETTIHVINSANRAKRDSSTALRRQ</sequence>
<dbReference type="PaxDb" id="100226-SCO3354"/>
<dbReference type="EMBL" id="AL645882">
    <property type="protein sequence ID" value="CAB40854.1"/>
    <property type="molecule type" value="Genomic_DNA"/>
</dbReference>
<dbReference type="InParanoid" id="Q9X8L8"/>
<reference evidence="2 3" key="2">
    <citation type="journal article" date="2002" name="Nature">
        <title>Complete genome sequence of the model actinomycete Streptomyces coelicolor A3(2).</title>
        <authorList>
            <person name="Bentley S.D."/>
            <person name="Chater K.F."/>
            <person name="Cerdeno-Tarraga A.M."/>
            <person name="Challis G.L."/>
            <person name="Thomson N.R."/>
            <person name="James K.D."/>
            <person name="Harris D.E."/>
            <person name="Quail M.A."/>
            <person name="Kieser H."/>
            <person name="Harper D."/>
            <person name="Bateman A."/>
            <person name="Brown S."/>
            <person name="Chandra G."/>
            <person name="Chen C.W."/>
            <person name="Collins M."/>
            <person name="Cronin A."/>
            <person name="Fraser A."/>
            <person name="Goble A."/>
            <person name="Hidalgo J."/>
            <person name="Hornsby T."/>
            <person name="Howarth S."/>
            <person name="Huang C.H."/>
            <person name="Kieser T."/>
            <person name="Larke L."/>
            <person name="Murphy L."/>
            <person name="Oliver K."/>
            <person name="O'Neil S."/>
            <person name="Rabbinowitsch E."/>
            <person name="Rajandream M.A."/>
            <person name="Rutherford K."/>
            <person name="Rutter S."/>
            <person name="Seeger K."/>
            <person name="Saunders D."/>
            <person name="Sharp S."/>
            <person name="Squares R."/>
            <person name="Squares S."/>
            <person name="Taylor K."/>
            <person name="Warren T."/>
            <person name="Wietzorrek A."/>
            <person name="Woodward J."/>
            <person name="Barrell B.G."/>
            <person name="Parkhill J."/>
            <person name="Hopwood D.A."/>
        </authorList>
    </citation>
    <scope>NUCLEOTIDE SEQUENCE [LARGE SCALE GENOMIC DNA]</scope>
    <source>
        <strain evidence="3">ATCC BAA-471 / A3(2) / M145</strain>
    </source>
</reference>
<dbReference type="PIR" id="T36365">
    <property type="entry name" value="T36365"/>
</dbReference>
<dbReference type="KEGG" id="sco:SCO3354"/>
<dbReference type="Proteomes" id="UP000001973">
    <property type="component" value="Chromosome"/>
</dbReference>
<feature type="compositionally biased region" description="Low complexity" evidence="1">
    <location>
        <begin position="63"/>
        <end position="73"/>
    </location>
</feature>
<reference evidence="2 3" key="1">
    <citation type="journal article" date="1996" name="Mol. Microbiol.">
        <title>A set of ordered cosmids and a detailed genetic and physical map for the 8 Mb Streptomyces coelicolor A3(2) chromosome.</title>
        <authorList>
            <person name="Redenbach M."/>
            <person name="Kieser H.M."/>
            <person name="Denapaite D."/>
            <person name="Eichner A."/>
            <person name="Cullum J."/>
            <person name="Kinashi H."/>
            <person name="Hopwood D.A."/>
        </authorList>
    </citation>
    <scope>NUCLEOTIDE SEQUENCE [LARGE SCALE GENOMIC DNA]</scope>
    <source>
        <strain evidence="3">ATCC BAA-471 / A3(2) / M145</strain>
    </source>
</reference>
<name>Q9X8L8_STRCO</name>
<dbReference type="eggNOG" id="ENOG50324NC">
    <property type="taxonomic scope" value="Bacteria"/>
</dbReference>
<protein>
    <submittedName>
        <fullName evidence="2">Hypothetical proline-rich protein</fullName>
    </submittedName>
</protein>
<feature type="compositionally biased region" description="Low complexity" evidence="1">
    <location>
        <begin position="7"/>
        <end position="18"/>
    </location>
</feature>
<feature type="region of interest" description="Disordered" evidence="1">
    <location>
        <begin position="1"/>
        <end position="134"/>
    </location>
</feature>
<keyword evidence="3" id="KW-1185">Reference proteome</keyword>
<feature type="compositionally biased region" description="Pro residues" evidence="1">
    <location>
        <begin position="19"/>
        <end position="54"/>
    </location>
</feature>
<dbReference type="AlphaFoldDB" id="Q9X8L8"/>
<evidence type="ECO:0000313" key="2">
    <source>
        <dbReference type="EMBL" id="CAB40854.1"/>
    </source>
</evidence>
<feature type="compositionally biased region" description="Pro residues" evidence="1">
    <location>
        <begin position="102"/>
        <end position="111"/>
    </location>
</feature>
<dbReference type="STRING" id="100226.gene:17760976"/>
<evidence type="ECO:0000256" key="1">
    <source>
        <dbReference type="SAM" id="MobiDB-lite"/>
    </source>
</evidence>
<dbReference type="EMBL" id="AL939116">
    <property type="protein sequence ID" value="CAB40854.1"/>
    <property type="molecule type" value="Genomic_DNA"/>
</dbReference>